<feature type="non-terminal residue" evidence="1">
    <location>
        <position position="1"/>
    </location>
</feature>
<proteinExistence type="predicted"/>
<protein>
    <submittedName>
        <fullName evidence="1">Uncharacterized protein</fullName>
    </submittedName>
</protein>
<comment type="caution">
    <text evidence="1">The sequence shown here is derived from an EMBL/GenBank/DDBJ whole genome shotgun (WGS) entry which is preliminary data.</text>
</comment>
<gene>
    <name evidence="1" type="ORF">LCGC14_1126760</name>
</gene>
<name>A0A0F9Q847_9ZZZZ</name>
<evidence type="ECO:0000313" key="1">
    <source>
        <dbReference type="EMBL" id="KKN01533.1"/>
    </source>
</evidence>
<dbReference type="EMBL" id="LAZR01005250">
    <property type="protein sequence ID" value="KKN01533.1"/>
    <property type="molecule type" value="Genomic_DNA"/>
</dbReference>
<organism evidence="1">
    <name type="scientific">marine sediment metagenome</name>
    <dbReference type="NCBI Taxonomy" id="412755"/>
    <lineage>
        <taxon>unclassified sequences</taxon>
        <taxon>metagenomes</taxon>
        <taxon>ecological metagenomes</taxon>
    </lineage>
</organism>
<reference evidence="1" key="1">
    <citation type="journal article" date="2015" name="Nature">
        <title>Complex archaea that bridge the gap between prokaryotes and eukaryotes.</title>
        <authorList>
            <person name="Spang A."/>
            <person name="Saw J.H."/>
            <person name="Jorgensen S.L."/>
            <person name="Zaremba-Niedzwiedzka K."/>
            <person name="Martijn J."/>
            <person name="Lind A.E."/>
            <person name="van Eijk R."/>
            <person name="Schleper C."/>
            <person name="Guy L."/>
            <person name="Ettema T.J."/>
        </authorList>
    </citation>
    <scope>NUCLEOTIDE SEQUENCE</scope>
</reference>
<accession>A0A0F9Q847</accession>
<sequence>GRLALPAARVPILGPTLQGVARGVTAVELAPGKVLELPFRGAARLAKKAFGREAFSVGGRATDKFTIDHLPSNKELSDAMFKTDTFKRIAQHIPGMRKIAPATTIEEMRATLTAVREVEDAVTQGVLIRTRILDMGQDTKGQSLAYLRELGTTQRIYGVNSGAIASARQVTPRFPGESLALGDIIQAPERYIFRHKNGLEYAKRAQKVTEEIYQLAIQEGIDVKRVGLEPFQEFIHWVVTGRANREGVVEMTRRGSRAVGGVVASMKHRRNETMIEGIKNGYRYANDVETYVATYVDDMFKAIGDKRLGTHLDEVVLRTEGHLPTNPLERLHALYPEQELAWTGVQKQMADLGYALSSVRRAARGEVLPSATVRALERRAPEVAEKLAAAGTDKRKLRALSKSLKTEVDNLRPEWWKAKAIRADKMEIARRPILGEGEGQIRTKAGGTHPMFQNQIYPASIADQASKLLNQEAAQFLKVTAKISATGRLAIAVLDDSVIFIQGLVGLGSHPAISAQAALRSVQALLDPQAFQRYLVKHAATINERTYQGGSQRAVEFWESLGWLTKVAGKIPGGKLIVGQTYGRAQAGWSMYSTVFKDMMWQNNGKNWMRKGQGPEYARLLDRMMGQMSFAQLGVPVNVQSFLTGWVSFAPQYRMATLSYFAQAFKGGMTGAQVRGDLARFVTAATVAYVGFTEATGRKAFLNPFTDGKKFMSIEIDGRWVGPGGAVVSMIRAFADITASALSIGENEPMDFLTMDKWKNPLMRAWFMQSATLPRQISEIATRQDFMGYPLETTEDWALWAAEQVTPIFAQDIFFDRTGVPQSPISVLGNFFGLRTSPETRWEALNKKILSLKAHETVTDYTEEQRERIAGGDSVLSVLDKYQKAEMFSSFADTNPELIEMWGKADYDALVRASVPRKNYETAVTGVRTTAMEGMIAAIDVGIQVDGEDTEWLRNKYNSLMNDYGIGNGIVRDNPEFQDMFDEWNELQEKNIPDAEVFDLAYWDYVETVISPDRTLPNGDFDFDAYKEGLQLWREEWGEDVYQKILKVQEQGKRDVMGAGELAFPEWTIRLWKDRLALNDAGYWELPRQPLKDMTQEDLDEERVPEQYIGMVQAYLAAENDEAREALVEANPLLSKDWRQELRLGSAEEDARLALWGYGGRLQSKEAYNQVVKWAEEMGIPFDQIGIDLPPRQHLDQYFAHNKVVAETSGSSIESRLYLLENPDYLQYLVENNIRTDDLSDESIDALRLRVTFKPDIEAYDSLSNTDSETFIENADAREKKRREILAGNTEFRDARKRIEAYGFGASGTQVEAHVAYSILGDEDAPTANMKLFLLNDKTGYYDLRLAVPKGKSGHLEPLSVTLTRPQEIQEKIWLIDKEFATQDAEWIAIGDKYSKVENATYIAPTEVIVDPLTGKERNKQAAVIADARGKLFAGDEDYRTAVWTRDAYEKGVPERHVGNYVEVSQLAGLGKDRFLRDHNTGPNDYYQTVYHGKDSLQKNTAVDFSMVPDAQYDVIVDRWAEQIDKLLEVSDWLTIKAIVDDTKRQDAIDAARDKIYDAQGNAGLRQDVLRRDAYLKFRGDDIKNATRENVEKYVAYYSLPIKGADQELYLKEHFGFSVVLGIDEPEKHVESYRISVDWELWDRDYEALGDIDSDDYVADSKERAKARDLFLDANPDYAYDSLRRSAFDLEFPDEFIVNFADYYTIIRTKPDNWTTLWKDNRYMADNRSFYKTAKSILGWTTSIDFDEIPAVWFEEDFNNIFEQMTVWDKDSRKFVKDRKARSAYRGKNKAFDDEGVRIGLWEPTKGGRGRGGTSTRAALRGLAR</sequence>